<feature type="active site" description="Charge relay system" evidence="1">
    <location>
        <position position="270"/>
    </location>
</feature>
<gene>
    <name evidence="4" type="ORF">A9Y57_01997</name>
</gene>
<accession>A0A854WBQ9</accession>
<name>A0A854WBQ9_9STRE</name>
<dbReference type="PANTHER" id="PTHR10824:SF4">
    <property type="entry name" value="ACYL-COENZYME A THIOESTERASE 1-LIKE"/>
    <property type="match status" value="1"/>
</dbReference>
<feature type="domain" description="BAAT/Acyl-CoA thioester hydrolase C-terminal" evidence="3">
    <location>
        <begin position="129"/>
        <end position="337"/>
    </location>
</feature>
<dbReference type="InterPro" id="IPR029058">
    <property type="entry name" value="AB_hydrolase_fold"/>
</dbReference>
<comment type="caution">
    <text evidence="4">The sequence shown here is derived from an EMBL/GenBank/DDBJ whole genome shotgun (WGS) entry which is preliminary data.</text>
</comment>
<evidence type="ECO:0000256" key="1">
    <source>
        <dbReference type="PIRSR" id="PIRSR016521-1"/>
    </source>
</evidence>
<dbReference type="Gene3D" id="3.40.50.1820">
    <property type="entry name" value="alpha/beta hydrolase"/>
    <property type="match status" value="1"/>
</dbReference>
<feature type="transmembrane region" description="Helical" evidence="2">
    <location>
        <begin position="7"/>
        <end position="25"/>
    </location>
</feature>
<organism evidence="4 5">
    <name type="scientific">Streptococcus parauberis</name>
    <dbReference type="NCBI Taxonomy" id="1348"/>
    <lineage>
        <taxon>Bacteria</taxon>
        <taxon>Bacillati</taxon>
        <taxon>Bacillota</taxon>
        <taxon>Bacilli</taxon>
        <taxon>Lactobacillales</taxon>
        <taxon>Streptococcaceae</taxon>
        <taxon>Streptococcus</taxon>
    </lineage>
</organism>
<dbReference type="GO" id="GO:0006637">
    <property type="term" value="P:acyl-CoA metabolic process"/>
    <property type="evidence" value="ECO:0007669"/>
    <property type="project" value="InterPro"/>
</dbReference>
<evidence type="ECO:0000259" key="3">
    <source>
        <dbReference type="Pfam" id="PF08840"/>
    </source>
</evidence>
<dbReference type="GO" id="GO:0047617">
    <property type="term" value="F:fatty acyl-CoA hydrolase activity"/>
    <property type="evidence" value="ECO:0007669"/>
    <property type="project" value="TreeGrafter"/>
</dbReference>
<dbReference type="PIRSF" id="PIRSF016521">
    <property type="entry name" value="Acyl-CoA_hydro"/>
    <property type="match status" value="1"/>
</dbReference>
<dbReference type="EMBL" id="NSGR01000010">
    <property type="protein sequence ID" value="PCH10707.1"/>
    <property type="molecule type" value="Genomic_DNA"/>
</dbReference>
<dbReference type="AlphaFoldDB" id="A0A854WBQ9"/>
<sequence>MKNFIKIIIVIFCLVLVFGGVIIALRKTNDAKYGDGDPNTPKHLTDVTNVSYYPTKIAGVSVTYVDEGTMQGFHLVPDQKKYEGIVVCYGGSEGSPNFGEAERLAKEGYETLAVFMYGMNNQQKTLARIPLEQFEDVLNYIQKQKVEKGPITVLAGSKGAEYALNLASKYDDISNLVLTAPSAYNFAGLDFKDYGSSWTWQDKELPYIDIKKSSFVALVKNMLWPMLTKGPIVYKETYDTAIKSDKSLVKKVIPVKDVKAHIMIIAGEDDQMWNSPAMAKKIKEQKPDTEINLYKDAGHLFLGNGVLSTPEMRMRTGGSLSANEKANTESQKAINNFLLEKHGK</sequence>
<dbReference type="RefSeq" id="WP_096633961.1">
    <property type="nucleotide sequence ID" value="NZ_NSGR01000010.1"/>
</dbReference>
<evidence type="ECO:0000313" key="5">
    <source>
        <dbReference type="Proteomes" id="UP000217465"/>
    </source>
</evidence>
<feature type="active site" description="Charge relay system" evidence="1">
    <location>
        <position position="157"/>
    </location>
</feature>
<feature type="active site" description="Charge relay system" evidence="1">
    <location>
        <position position="299"/>
    </location>
</feature>
<protein>
    <recommendedName>
        <fullName evidence="3">BAAT/Acyl-CoA thioester hydrolase C-terminal domain-containing protein</fullName>
    </recommendedName>
</protein>
<keyword evidence="2" id="KW-0812">Transmembrane</keyword>
<keyword evidence="2" id="KW-1133">Transmembrane helix</keyword>
<evidence type="ECO:0000313" key="4">
    <source>
        <dbReference type="EMBL" id="PCH10707.1"/>
    </source>
</evidence>
<reference evidence="4 5" key="1">
    <citation type="submission" date="2016-06" db="EMBL/GenBank/DDBJ databases">
        <authorList>
            <person name="Haines A.N."/>
            <person name="Council K.R."/>
        </authorList>
    </citation>
    <scope>NUCLEOTIDE SEQUENCE [LARGE SCALE GENOMIC DNA]</scope>
    <source>
        <strain evidence="4 5">SP158-29</strain>
    </source>
</reference>
<proteinExistence type="predicted"/>
<dbReference type="Pfam" id="PF08840">
    <property type="entry name" value="BAAT_C"/>
    <property type="match status" value="1"/>
</dbReference>
<dbReference type="InterPro" id="IPR016662">
    <property type="entry name" value="Acyl-CoA_thioEstase_long-chain"/>
</dbReference>
<evidence type="ECO:0000256" key="2">
    <source>
        <dbReference type="SAM" id="Phobius"/>
    </source>
</evidence>
<dbReference type="PANTHER" id="PTHR10824">
    <property type="entry name" value="ACYL-COENZYME A THIOESTERASE-RELATED"/>
    <property type="match status" value="1"/>
</dbReference>
<dbReference type="SUPFAM" id="SSF53474">
    <property type="entry name" value="alpha/beta-Hydrolases"/>
    <property type="match status" value="1"/>
</dbReference>
<dbReference type="InterPro" id="IPR014940">
    <property type="entry name" value="BAAT_C"/>
</dbReference>
<dbReference type="Proteomes" id="UP000217465">
    <property type="component" value="Unassembled WGS sequence"/>
</dbReference>
<keyword evidence="2" id="KW-0472">Membrane</keyword>
<dbReference type="GO" id="GO:0006631">
    <property type="term" value="P:fatty acid metabolic process"/>
    <property type="evidence" value="ECO:0007669"/>
    <property type="project" value="TreeGrafter"/>
</dbReference>